<evidence type="ECO:0000313" key="3">
    <source>
        <dbReference type="Proteomes" id="UP000093918"/>
    </source>
</evidence>
<organism evidence="2 3">
    <name type="scientific">Microbacterium arborescens</name>
    <dbReference type="NCBI Taxonomy" id="33883"/>
    <lineage>
        <taxon>Bacteria</taxon>
        <taxon>Bacillati</taxon>
        <taxon>Actinomycetota</taxon>
        <taxon>Actinomycetes</taxon>
        <taxon>Micrococcales</taxon>
        <taxon>Microbacteriaceae</taxon>
        <taxon>Microbacterium</taxon>
    </lineage>
</organism>
<dbReference type="Proteomes" id="UP000093918">
    <property type="component" value="Unassembled WGS sequence"/>
</dbReference>
<keyword evidence="3" id="KW-1185">Reference proteome</keyword>
<accession>A0ABX2WHB3</accession>
<name>A0ABX2WHB3_9MICO</name>
<comment type="caution">
    <text evidence="2">The sequence shown here is derived from an EMBL/GenBank/DDBJ whole genome shotgun (WGS) entry which is preliminary data.</text>
</comment>
<evidence type="ECO:0000313" key="2">
    <source>
        <dbReference type="EMBL" id="OAZ40124.1"/>
    </source>
</evidence>
<feature type="region of interest" description="Disordered" evidence="1">
    <location>
        <begin position="34"/>
        <end position="86"/>
    </location>
</feature>
<evidence type="ECO:0000256" key="1">
    <source>
        <dbReference type="SAM" id="MobiDB-lite"/>
    </source>
</evidence>
<sequence length="86" mass="9041">MDSDMLLLAVALVVIAAVTGTLAVVARDGYRRVPTDATRVPPRDEAAPTRPTASRRRVEGSAEVSGRGAHGRDAMPRAVATPIPPR</sequence>
<dbReference type="RefSeq" id="WP_064956373.1">
    <property type="nucleotide sequence ID" value="NZ_LZEM01000020.1"/>
</dbReference>
<gene>
    <name evidence="2" type="ORF">A9Z40_05380</name>
</gene>
<proteinExistence type="predicted"/>
<protein>
    <submittedName>
        <fullName evidence="2">Uncharacterized protein</fullName>
    </submittedName>
</protein>
<reference evidence="3" key="1">
    <citation type="submission" date="2016-06" db="EMBL/GenBank/DDBJ databases">
        <title>Genome sequencing of cellulolytic organisms.</title>
        <authorList>
            <person name="Bohra V."/>
            <person name="Dafale N.A."/>
            <person name="Purohit H.J."/>
        </authorList>
    </citation>
    <scope>NUCLEOTIDE SEQUENCE [LARGE SCALE GENOMIC DNA]</scope>
    <source>
        <strain evidence="3">ND21</strain>
    </source>
</reference>
<dbReference type="EMBL" id="LZEM01000020">
    <property type="protein sequence ID" value="OAZ40124.1"/>
    <property type="molecule type" value="Genomic_DNA"/>
</dbReference>